<dbReference type="Proteomes" id="UP000054683">
    <property type="component" value="Unassembled WGS sequence"/>
</dbReference>
<organism evidence="1 2">
    <name type="scientific">Caballeronia udeis</name>
    <dbReference type="NCBI Taxonomy" id="1232866"/>
    <lineage>
        <taxon>Bacteria</taxon>
        <taxon>Pseudomonadati</taxon>
        <taxon>Pseudomonadota</taxon>
        <taxon>Betaproteobacteria</taxon>
        <taxon>Burkholderiales</taxon>
        <taxon>Burkholderiaceae</taxon>
        <taxon>Caballeronia</taxon>
    </lineage>
</organism>
<sequence length="42" mass="4967">MSPVLHNWIHIGSNAYMEYTFVPWLGRNIYRRTVDLSAICIQ</sequence>
<name>A0A158GWJ0_9BURK</name>
<dbReference type="AlphaFoldDB" id="A0A158GWJ0"/>
<protein>
    <submittedName>
        <fullName evidence="1">Uncharacterized protein</fullName>
    </submittedName>
</protein>
<accession>A0A158GWJ0</accession>
<evidence type="ECO:0000313" key="1">
    <source>
        <dbReference type="EMBL" id="SAL36544.1"/>
    </source>
</evidence>
<evidence type="ECO:0000313" key="2">
    <source>
        <dbReference type="Proteomes" id="UP000054683"/>
    </source>
</evidence>
<proteinExistence type="predicted"/>
<gene>
    <name evidence="1" type="ORF">AWB69_03508</name>
</gene>
<dbReference type="EMBL" id="FCOK02000021">
    <property type="protein sequence ID" value="SAL36544.1"/>
    <property type="molecule type" value="Genomic_DNA"/>
</dbReference>
<reference evidence="1 2" key="1">
    <citation type="submission" date="2016-01" db="EMBL/GenBank/DDBJ databases">
        <authorList>
            <person name="Oliw E.H."/>
        </authorList>
    </citation>
    <scope>NUCLEOTIDE SEQUENCE [LARGE SCALE GENOMIC DNA]</scope>
    <source>
        <strain evidence="1">LMG 27134</strain>
    </source>
</reference>